<keyword evidence="1" id="KW-1133">Transmembrane helix</keyword>
<keyword evidence="1" id="KW-0812">Transmembrane</keyword>
<reference evidence="3 4" key="1">
    <citation type="submission" date="2018-06" db="EMBL/GenBank/DDBJ databases">
        <title>Complete genome of Desulfovibrio marinus P48SEP.</title>
        <authorList>
            <person name="Crispim J.S."/>
            <person name="Vidigal P.M.P."/>
            <person name="Silva L.C.F."/>
            <person name="Araujo L.C."/>
            <person name="Laguardia C.N."/>
            <person name="Dias R.S."/>
            <person name="Sousa M.P."/>
            <person name="Paula S.O."/>
            <person name="Silva C."/>
        </authorList>
    </citation>
    <scope>NUCLEOTIDE SEQUENCE [LARGE SCALE GENOMIC DNA]</scope>
    <source>
        <strain evidence="3 4">P48SEP</strain>
    </source>
</reference>
<gene>
    <name evidence="3" type="ORF">DQK91_14900</name>
    <name evidence="2" type="ORF">E8L03_06565</name>
</gene>
<dbReference type="EMBL" id="QMIF01000010">
    <property type="protein sequence ID" value="TVM32559.1"/>
    <property type="molecule type" value="Genomic_DNA"/>
</dbReference>
<proteinExistence type="predicted"/>
<organism evidence="3 4">
    <name type="scientific">Oceanidesulfovibrio marinus</name>
    <dbReference type="NCBI Taxonomy" id="370038"/>
    <lineage>
        <taxon>Bacteria</taxon>
        <taxon>Pseudomonadati</taxon>
        <taxon>Thermodesulfobacteriota</taxon>
        <taxon>Desulfovibrionia</taxon>
        <taxon>Desulfovibrionales</taxon>
        <taxon>Desulfovibrionaceae</taxon>
        <taxon>Oceanidesulfovibrio</taxon>
    </lineage>
</organism>
<dbReference type="Proteomes" id="UP000434052">
    <property type="component" value="Unassembled WGS sequence"/>
</dbReference>
<keyword evidence="5" id="KW-1185">Reference proteome</keyword>
<dbReference type="AlphaFoldDB" id="A0A6P1ZHE3"/>
<accession>A0A6P1ZHE3</accession>
<dbReference type="OrthoDB" id="9860508at2"/>
<evidence type="ECO:0000313" key="2">
    <source>
        <dbReference type="EMBL" id="QJT08605.1"/>
    </source>
</evidence>
<dbReference type="Proteomes" id="UP000503251">
    <property type="component" value="Chromosome"/>
</dbReference>
<feature type="transmembrane region" description="Helical" evidence="1">
    <location>
        <begin position="75"/>
        <end position="97"/>
    </location>
</feature>
<keyword evidence="1" id="KW-0472">Membrane</keyword>
<dbReference type="EMBL" id="CP039543">
    <property type="protein sequence ID" value="QJT08605.1"/>
    <property type="molecule type" value="Genomic_DNA"/>
</dbReference>
<dbReference type="RefSeq" id="WP_144306178.1">
    <property type="nucleotide sequence ID" value="NZ_CP039543.1"/>
</dbReference>
<protein>
    <submittedName>
        <fullName evidence="3">Uncharacterized protein</fullName>
    </submittedName>
</protein>
<evidence type="ECO:0000313" key="3">
    <source>
        <dbReference type="EMBL" id="TVM32559.1"/>
    </source>
</evidence>
<evidence type="ECO:0000256" key="1">
    <source>
        <dbReference type="SAM" id="Phobius"/>
    </source>
</evidence>
<evidence type="ECO:0000313" key="5">
    <source>
        <dbReference type="Proteomes" id="UP000503251"/>
    </source>
</evidence>
<sequence length="98" mass="11721">MHPPHGGFTIFYDDKTGEDLSHIFEDVELYELRKGNSISVRRRGQNRRYYRIVRVEPGFHTRVFVRRVLLHPRDIIQLAIIAGLCWFLFDMLVPFFLD</sequence>
<name>A0A6P1ZHE3_9BACT</name>
<reference evidence="2 5" key="2">
    <citation type="submission" date="2019-04" db="EMBL/GenBank/DDBJ databases">
        <title>Isolation and culture of sulfate reducing bacteria from the cold seep of the South China Sea.</title>
        <authorList>
            <person name="Sun C."/>
            <person name="Liu R."/>
        </authorList>
    </citation>
    <scope>NUCLEOTIDE SEQUENCE [LARGE SCALE GENOMIC DNA]</scope>
    <source>
        <strain evidence="2 5">CS1</strain>
    </source>
</reference>
<evidence type="ECO:0000313" key="4">
    <source>
        <dbReference type="Proteomes" id="UP000434052"/>
    </source>
</evidence>